<dbReference type="PROSITE" id="PS50222">
    <property type="entry name" value="EF_HAND_2"/>
    <property type="match status" value="1"/>
</dbReference>
<accession>A0ABN9VTM9</accession>
<organism evidence="3 4">
    <name type="scientific">Prorocentrum cordatum</name>
    <dbReference type="NCBI Taxonomy" id="2364126"/>
    <lineage>
        <taxon>Eukaryota</taxon>
        <taxon>Sar</taxon>
        <taxon>Alveolata</taxon>
        <taxon>Dinophyceae</taxon>
        <taxon>Prorocentrales</taxon>
        <taxon>Prorocentraceae</taxon>
        <taxon>Prorocentrum</taxon>
    </lineage>
</organism>
<evidence type="ECO:0000259" key="2">
    <source>
        <dbReference type="PROSITE" id="PS50222"/>
    </source>
</evidence>
<feature type="non-terminal residue" evidence="3">
    <location>
        <position position="98"/>
    </location>
</feature>
<proteinExistence type="predicted"/>
<reference evidence="3" key="1">
    <citation type="submission" date="2023-10" db="EMBL/GenBank/DDBJ databases">
        <authorList>
            <person name="Chen Y."/>
            <person name="Shah S."/>
            <person name="Dougan E. K."/>
            <person name="Thang M."/>
            <person name="Chan C."/>
        </authorList>
    </citation>
    <scope>NUCLEOTIDE SEQUENCE [LARGE SCALE GENOMIC DNA]</scope>
</reference>
<dbReference type="InterPro" id="IPR002048">
    <property type="entry name" value="EF_hand_dom"/>
</dbReference>
<dbReference type="Gene3D" id="1.10.238.10">
    <property type="entry name" value="EF-hand"/>
    <property type="match status" value="1"/>
</dbReference>
<keyword evidence="4" id="KW-1185">Reference proteome</keyword>
<evidence type="ECO:0000313" key="3">
    <source>
        <dbReference type="EMBL" id="CAK0876863.1"/>
    </source>
</evidence>
<dbReference type="SUPFAM" id="SSF47473">
    <property type="entry name" value="EF-hand"/>
    <property type="match status" value="1"/>
</dbReference>
<evidence type="ECO:0000313" key="4">
    <source>
        <dbReference type="Proteomes" id="UP001189429"/>
    </source>
</evidence>
<protein>
    <recommendedName>
        <fullName evidence="2">EF-hand domain-containing protein</fullName>
    </recommendedName>
</protein>
<feature type="non-terminal residue" evidence="3">
    <location>
        <position position="1"/>
    </location>
</feature>
<name>A0ABN9VTM9_9DINO</name>
<sequence length="98" mass="11085">MRRMTGRSSFCVDRGPGEDVNKRGSLPVVAPQTSIDEMVIELPWGDDEMRSVFAKFDWDRDGEVHTDTLHAMLRGLGCFPEVGDAERLVQQQTRFSTL</sequence>
<dbReference type="InterPro" id="IPR011992">
    <property type="entry name" value="EF-hand-dom_pair"/>
</dbReference>
<feature type="domain" description="EF-hand" evidence="2">
    <location>
        <begin position="44"/>
        <end position="79"/>
    </location>
</feature>
<feature type="region of interest" description="Disordered" evidence="1">
    <location>
        <begin position="1"/>
        <end position="25"/>
    </location>
</feature>
<evidence type="ECO:0000256" key="1">
    <source>
        <dbReference type="SAM" id="MobiDB-lite"/>
    </source>
</evidence>
<gene>
    <name evidence="3" type="ORF">PCOR1329_LOCUS61073</name>
</gene>
<comment type="caution">
    <text evidence="3">The sequence shown here is derived from an EMBL/GenBank/DDBJ whole genome shotgun (WGS) entry which is preliminary data.</text>
</comment>
<dbReference type="Proteomes" id="UP001189429">
    <property type="component" value="Unassembled WGS sequence"/>
</dbReference>
<dbReference type="EMBL" id="CAUYUJ010017673">
    <property type="protein sequence ID" value="CAK0876863.1"/>
    <property type="molecule type" value="Genomic_DNA"/>
</dbReference>